<dbReference type="Proteomes" id="UP001213972">
    <property type="component" value="Chromosome"/>
</dbReference>
<dbReference type="GO" id="GO:0008270">
    <property type="term" value="F:zinc ion binding"/>
    <property type="evidence" value="ECO:0007669"/>
    <property type="project" value="InterPro"/>
</dbReference>
<evidence type="ECO:0000259" key="7">
    <source>
        <dbReference type="Pfam" id="PF08240"/>
    </source>
</evidence>
<dbReference type="SUPFAM" id="SSF51735">
    <property type="entry name" value="NAD(P)-binding Rossmann-fold domains"/>
    <property type="match status" value="1"/>
</dbReference>
<evidence type="ECO:0000256" key="3">
    <source>
        <dbReference type="ARBA" id="ARBA00022833"/>
    </source>
</evidence>
<dbReference type="EMBL" id="CP119321">
    <property type="protein sequence ID" value="WEK14965.1"/>
    <property type="molecule type" value="Genomic_DNA"/>
</dbReference>
<dbReference type="AlphaFoldDB" id="A0AAJ5W3K2"/>
<sequence>MTAQIPATMRAAVLHGRRDLRFEEVPTPSAGPGELLMEVTAVGVCGTDAAEWAHGPKLFPIDTAHPVTGHRGPLTIGHEFAGRVVAVGEDVDAAWVGRLVASCGAAPCGQCALCREGRSNVCRQYSAVGLHRPGALARYVAAPVASCADADAWGLDPHEAALVQPMSIAVHAARRSGASPGDVAVVQGVGGIGAFLIHVLVDLGARVIAVDLDPARLALARELGAAETITGGTSATAELLTAAWGEELPVFFEVTGSQRGMDLAIDTVPMGTTIVAVGIAKAPAPVDLGRVTVRELTLVGTNAMVRETDLGDAARLVAARAGRWDAVAAAPLPFEQVVDGALAPIAEGRPPAVKSLVLPPV</sequence>
<reference evidence="8" key="1">
    <citation type="submission" date="2023-03" db="EMBL/GenBank/DDBJ databases">
        <title>Andean soil-derived lignocellulolytic bacterial consortium as a source of novel taxa and putative plastic-active enzymes.</title>
        <authorList>
            <person name="Diaz-Garcia L."/>
            <person name="Chuvochina M."/>
            <person name="Feuerriegel G."/>
            <person name="Bunk B."/>
            <person name="Sproer C."/>
            <person name="Streit W.R."/>
            <person name="Rodriguez L.M."/>
            <person name="Overmann J."/>
            <person name="Jimenez D.J."/>
        </authorList>
    </citation>
    <scope>NUCLEOTIDE SEQUENCE</scope>
    <source>
        <strain evidence="8">MAG 4610</strain>
    </source>
</reference>
<dbReference type="Pfam" id="PF08240">
    <property type="entry name" value="ADH_N"/>
    <property type="match status" value="1"/>
</dbReference>
<dbReference type="PROSITE" id="PS00059">
    <property type="entry name" value="ADH_ZINC"/>
    <property type="match status" value="1"/>
</dbReference>
<evidence type="ECO:0000313" key="9">
    <source>
        <dbReference type="Proteomes" id="UP001213972"/>
    </source>
</evidence>
<keyword evidence="3 5" id="KW-0862">Zinc</keyword>
<keyword evidence="4" id="KW-0560">Oxidoreductase</keyword>
<evidence type="ECO:0000259" key="6">
    <source>
        <dbReference type="Pfam" id="PF00107"/>
    </source>
</evidence>
<dbReference type="Gene3D" id="3.40.50.720">
    <property type="entry name" value="NAD(P)-binding Rossmann-like Domain"/>
    <property type="match status" value="1"/>
</dbReference>
<protein>
    <submittedName>
        <fullName evidence="8">Alcohol dehydrogenase catalytic domain-containing protein</fullName>
    </submittedName>
</protein>
<feature type="domain" description="Alcohol dehydrogenase-like N-terminal" evidence="7">
    <location>
        <begin position="31"/>
        <end position="148"/>
    </location>
</feature>
<evidence type="ECO:0000313" key="8">
    <source>
        <dbReference type="EMBL" id="WEK14965.1"/>
    </source>
</evidence>
<gene>
    <name evidence="8" type="ORF">P0Y48_07195</name>
</gene>
<dbReference type="Pfam" id="PF00107">
    <property type="entry name" value="ADH_zinc_N"/>
    <property type="match status" value="1"/>
</dbReference>
<evidence type="ECO:0000256" key="4">
    <source>
        <dbReference type="ARBA" id="ARBA00023002"/>
    </source>
</evidence>
<evidence type="ECO:0000256" key="1">
    <source>
        <dbReference type="ARBA" id="ARBA00001947"/>
    </source>
</evidence>
<dbReference type="InterPro" id="IPR013154">
    <property type="entry name" value="ADH-like_N"/>
</dbReference>
<name>A0AAJ5W3K2_9MICO</name>
<evidence type="ECO:0000256" key="5">
    <source>
        <dbReference type="RuleBase" id="RU361277"/>
    </source>
</evidence>
<dbReference type="InterPro" id="IPR002328">
    <property type="entry name" value="ADH_Zn_CS"/>
</dbReference>
<dbReference type="SUPFAM" id="SSF50129">
    <property type="entry name" value="GroES-like"/>
    <property type="match status" value="1"/>
</dbReference>
<dbReference type="PANTHER" id="PTHR43401">
    <property type="entry name" value="L-THREONINE 3-DEHYDROGENASE"/>
    <property type="match status" value="1"/>
</dbReference>
<dbReference type="InterPro" id="IPR036291">
    <property type="entry name" value="NAD(P)-bd_dom_sf"/>
</dbReference>
<accession>A0AAJ5W3K2</accession>
<feature type="domain" description="Alcohol dehydrogenase-like C-terminal" evidence="6">
    <location>
        <begin position="191"/>
        <end position="308"/>
    </location>
</feature>
<dbReference type="InterPro" id="IPR050129">
    <property type="entry name" value="Zn_alcohol_dh"/>
</dbReference>
<keyword evidence="2 5" id="KW-0479">Metal-binding</keyword>
<evidence type="ECO:0000256" key="2">
    <source>
        <dbReference type="ARBA" id="ARBA00022723"/>
    </source>
</evidence>
<organism evidence="8 9">
    <name type="scientific">Candidatus Microbacterium phytovorans</name>
    <dbReference type="NCBI Taxonomy" id="3121374"/>
    <lineage>
        <taxon>Bacteria</taxon>
        <taxon>Bacillati</taxon>
        <taxon>Actinomycetota</taxon>
        <taxon>Actinomycetes</taxon>
        <taxon>Micrococcales</taxon>
        <taxon>Microbacteriaceae</taxon>
        <taxon>Microbacterium</taxon>
    </lineage>
</organism>
<proteinExistence type="inferred from homology"/>
<comment type="similarity">
    <text evidence="5">Belongs to the zinc-containing alcohol dehydrogenase family.</text>
</comment>
<dbReference type="PANTHER" id="PTHR43401:SF2">
    <property type="entry name" value="L-THREONINE 3-DEHYDROGENASE"/>
    <property type="match status" value="1"/>
</dbReference>
<dbReference type="GO" id="GO:0016491">
    <property type="term" value="F:oxidoreductase activity"/>
    <property type="evidence" value="ECO:0007669"/>
    <property type="project" value="UniProtKB-KW"/>
</dbReference>
<comment type="cofactor">
    <cofactor evidence="1 5">
        <name>Zn(2+)</name>
        <dbReference type="ChEBI" id="CHEBI:29105"/>
    </cofactor>
</comment>
<dbReference type="Gene3D" id="3.90.180.10">
    <property type="entry name" value="Medium-chain alcohol dehydrogenases, catalytic domain"/>
    <property type="match status" value="1"/>
</dbReference>
<dbReference type="InterPro" id="IPR011032">
    <property type="entry name" value="GroES-like_sf"/>
</dbReference>
<dbReference type="InterPro" id="IPR013149">
    <property type="entry name" value="ADH-like_C"/>
</dbReference>